<dbReference type="AlphaFoldDB" id="A0A3P8WIK9"/>
<dbReference type="Proteomes" id="UP000265120">
    <property type="component" value="Chromosome 8"/>
</dbReference>
<evidence type="ECO:0000313" key="3">
    <source>
        <dbReference type="Ensembl" id="ENSCSEP00000024490.1"/>
    </source>
</evidence>
<reference evidence="3 4" key="1">
    <citation type="journal article" date="2014" name="Nat. Genet.">
        <title>Whole-genome sequence of a flatfish provides insights into ZW sex chromosome evolution and adaptation to a benthic lifestyle.</title>
        <authorList>
            <person name="Chen S."/>
            <person name="Zhang G."/>
            <person name="Shao C."/>
            <person name="Huang Q."/>
            <person name="Liu G."/>
            <person name="Zhang P."/>
            <person name="Song W."/>
            <person name="An N."/>
            <person name="Chalopin D."/>
            <person name="Volff J.N."/>
            <person name="Hong Y."/>
            <person name="Li Q."/>
            <person name="Sha Z."/>
            <person name="Zhou H."/>
            <person name="Xie M."/>
            <person name="Yu Q."/>
            <person name="Liu Y."/>
            <person name="Xiang H."/>
            <person name="Wang N."/>
            <person name="Wu K."/>
            <person name="Yang C."/>
            <person name="Zhou Q."/>
            <person name="Liao X."/>
            <person name="Yang L."/>
            <person name="Hu Q."/>
            <person name="Zhang J."/>
            <person name="Meng L."/>
            <person name="Jin L."/>
            <person name="Tian Y."/>
            <person name="Lian J."/>
            <person name="Yang J."/>
            <person name="Miao G."/>
            <person name="Liu S."/>
            <person name="Liang Z."/>
            <person name="Yan F."/>
            <person name="Li Y."/>
            <person name="Sun B."/>
            <person name="Zhang H."/>
            <person name="Zhang J."/>
            <person name="Zhu Y."/>
            <person name="Du M."/>
            <person name="Zhao Y."/>
            <person name="Schartl M."/>
            <person name="Tang Q."/>
            <person name="Wang J."/>
        </authorList>
    </citation>
    <scope>NUCLEOTIDE SEQUENCE</scope>
</reference>
<keyword evidence="4" id="KW-1185">Reference proteome</keyword>
<dbReference type="Ensembl" id="ENSCSET00000024821.1">
    <property type="protein sequence ID" value="ENSCSEP00000024490.1"/>
    <property type="gene ID" value="ENSCSEG00000015647.1"/>
</dbReference>
<dbReference type="GeneTree" id="ENSGT00940000156749"/>
<dbReference type="PANTHER" id="PTHR46423">
    <property type="entry name" value="RNA POLYMERASE II-ASSOCIATED PROTEIN 3"/>
    <property type="match status" value="1"/>
</dbReference>
<dbReference type="Pfam" id="PF13181">
    <property type="entry name" value="TPR_8"/>
    <property type="match status" value="1"/>
</dbReference>
<dbReference type="Pfam" id="PF00515">
    <property type="entry name" value="TPR_1"/>
    <property type="match status" value="1"/>
</dbReference>
<accession>A0A3P8WIK9</accession>
<dbReference type="SUPFAM" id="SSF48452">
    <property type="entry name" value="TPR-like"/>
    <property type="match status" value="1"/>
</dbReference>
<name>A0A3P8WIK9_CYNSE</name>
<reference evidence="3" key="3">
    <citation type="submission" date="2025-09" db="UniProtKB">
        <authorList>
            <consortium name="Ensembl"/>
        </authorList>
    </citation>
    <scope>IDENTIFICATION</scope>
</reference>
<dbReference type="SMART" id="SM00028">
    <property type="entry name" value="TPR"/>
    <property type="match status" value="2"/>
</dbReference>
<dbReference type="PANTHER" id="PTHR46423:SF1">
    <property type="entry name" value="RNA POLYMERASE II-ASSOCIATED PROTEIN 3"/>
    <property type="match status" value="1"/>
</dbReference>
<proteinExistence type="predicted"/>
<keyword evidence="1 2" id="KW-0802">TPR repeat</keyword>
<evidence type="ECO:0000256" key="1">
    <source>
        <dbReference type="ARBA" id="ARBA00022803"/>
    </source>
</evidence>
<evidence type="ECO:0000256" key="2">
    <source>
        <dbReference type="PROSITE-ProRule" id="PRU00339"/>
    </source>
</evidence>
<dbReference type="InterPro" id="IPR051966">
    <property type="entry name" value="RPAP3"/>
</dbReference>
<dbReference type="Gene3D" id="1.25.40.10">
    <property type="entry name" value="Tetratricopeptide repeat domain"/>
    <property type="match status" value="1"/>
</dbReference>
<feature type="repeat" description="TPR" evidence="2">
    <location>
        <begin position="4"/>
        <end position="37"/>
    </location>
</feature>
<dbReference type="InterPro" id="IPR011990">
    <property type="entry name" value="TPR-like_helical_dom_sf"/>
</dbReference>
<reference evidence="3" key="2">
    <citation type="submission" date="2025-08" db="UniProtKB">
        <authorList>
            <consortium name="Ensembl"/>
        </authorList>
    </citation>
    <scope>IDENTIFICATION</scope>
</reference>
<dbReference type="InterPro" id="IPR019734">
    <property type="entry name" value="TPR_rpt"/>
</dbReference>
<organism evidence="3 4">
    <name type="scientific">Cynoglossus semilaevis</name>
    <name type="common">Tongue sole</name>
    <dbReference type="NCBI Taxonomy" id="244447"/>
    <lineage>
        <taxon>Eukaryota</taxon>
        <taxon>Metazoa</taxon>
        <taxon>Chordata</taxon>
        <taxon>Craniata</taxon>
        <taxon>Vertebrata</taxon>
        <taxon>Euteleostomi</taxon>
        <taxon>Actinopterygii</taxon>
        <taxon>Neopterygii</taxon>
        <taxon>Teleostei</taxon>
        <taxon>Neoteleostei</taxon>
        <taxon>Acanthomorphata</taxon>
        <taxon>Carangaria</taxon>
        <taxon>Pleuronectiformes</taxon>
        <taxon>Pleuronectoidei</taxon>
        <taxon>Cynoglossidae</taxon>
        <taxon>Cynoglossinae</taxon>
        <taxon>Cynoglossus</taxon>
    </lineage>
</organism>
<dbReference type="STRING" id="244447.ENSCSEP00000024490"/>
<dbReference type="InParanoid" id="A0A3P8WIK9"/>
<dbReference type="PROSITE" id="PS50005">
    <property type="entry name" value="TPR"/>
    <property type="match status" value="1"/>
</dbReference>
<protein>
    <submittedName>
        <fullName evidence="3">Uncharacterized protein</fullName>
    </submittedName>
</protein>
<sequence length="128" mass="14335">MEEQQRRQEAGNAYFKEGKYEAAVQCYSQGMEADGLNVLLPANRAMAFLKLEKYKEAEEDCTKAIHLDSTYSKAFARRGTARVALGKVEEAREGVSSENYNCILCLGFNEPETHESGGTVVVYSVFYK</sequence>
<dbReference type="OMA" id="PFNICEA"/>
<dbReference type="GO" id="GO:0101031">
    <property type="term" value="C:protein folding chaperone complex"/>
    <property type="evidence" value="ECO:0007669"/>
    <property type="project" value="TreeGrafter"/>
</dbReference>
<evidence type="ECO:0000313" key="4">
    <source>
        <dbReference type="Proteomes" id="UP000265120"/>
    </source>
</evidence>